<evidence type="ECO:0000256" key="4">
    <source>
        <dbReference type="ARBA" id="ARBA00022692"/>
    </source>
</evidence>
<reference evidence="13" key="2">
    <citation type="journal article" date="2021" name="PeerJ">
        <title>Extensive microbial diversity within the chicken gut microbiome revealed by metagenomics and culture.</title>
        <authorList>
            <person name="Gilroy R."/>
            <person name="Ravi A."/>
            <person name="Getino M."/>
            <person name="Pursley I."/>
            <person name="Horton D.L."/>
            <person name="Alikhan N.F."/>
            <person name="Baker D."/>
            <person name="Gharbi K."/>
            <person name="Hall N."/>
            <person name="Watson M."/>
            <person name="Adriaenssens E.M."/>
            <person name="Foster-Nyarko E."/>
            <person name="Jarju S."/>
            <person name="Secka A."/>
            <person name="Antonio M."/>
            <person name="Oren A."/>
            <person name="Chaudhuri R.R."/>
            <person name="La Ragione R."/>
            <person name="Hildebrand F."/>
            <person name="Pallen M.J."/>
        </authorList>
    </citation>
    <scope>NUCLEOTIDE SEQUENCE</scope>
    <source>
        <strain evidence="13">G3-8215</strain>
    </source>
</reference>
<feature type="signal peptide" evidence="10">
    <location>
        <begin position="1"/>
        <end position="22"/>
    </location>
</feature>
<dbReference type="AlphaFoldDB" id="A0A940II56"/>
<reference evidence="13" key="1">
    <citation type="submission" date="2020-10" db="EMBL/GenBank/DDBJ databases">
        <authorList>
            <person name="Gilroy R."/>
        </authorList>
    </citation>
    <scope>NUCLEOTIDE SEQUENCE</scope>
    <source>
        <strain evidence="13">G3-8215</strain>
    </source>
</reference>
<evidence type="ECO:0000313" key="13">
    <source>
        <dbReference type="EMBL" id="MBO8483459.1"/>
    </source>
</evidence>
<feature type="domain" description="TonB-dependent receptor-like beta-barrel" evidence="11">
    <location>
        <begin position="312"/>
        <end position="732"/>
    </location>
</feature>
<dbReference type="SUPFAM" id="SSF49464">
    <property type="entry name" value="Carboxypeptidase regulatory domain-like"/>
    <property type="match status" value="1"/>
</dbReference>
<dbReference type="PANTHER" id="PTHR30069:SF57">
    <property type="entry name" value="TONB-DEPENDENT RECEPTOR"/>
    <property type="match status" value="1"/>
</dbReference>
<evidence type="ECO:0000313" key="14">
    <source>
        <dbReference type="Proteomes" id="UP000725002"/>
    </source>
</evidence>
<dbReference type="Gene3D" id="2.60.40.1120">
    <property type="entry name" value="Carboxypeptidase-like, regulatory domain"/>
    <property type="match status" value="1"/>
</dbReference>
<dbReference type="GO" id="GO:0009279">
    <property type="term" value="C:cell outer membrane"/>
    <property type="evidence" value="ECO:0007669"/>
    <property type="project" value="UniProtKB-SubCell"/>
</dbReference>
<evidence type="ECO:0000256" key="5">
    <source>
        <dbReference type="ARBA" id="ARBA00023077"/>
    </source>
</evidence>
<keyword evidence="7 8" id="KW-0998">Cell outer membrane</keyword>
<evidence type="ECO:0000256" key="1">
    <source>
        <dbReference type="ARBA" id="ARBA00004571"/>
    </source>
</evidence>
<dbReference type="Pfam" id="PF07715">
    <property type="entry name" value="Plug"/>
    <property type="match status" value="1"/>
</dbReference>
<protein>
    <submittedName>
        <fullName evidence="13">TonB-dependent receptor</fullName>
    </submittedName>
</protein>
<dbReference type="GO" id="GO:0044718">
    <property type="term" value="P:siderophore transmembrane transport"/>
    <property type="evidence" value="ECO:0007669"/>
    <property type="project" value="TreeGrafter"/>
</dbReference>
<keyword evidence="13" id="KW-0675">Receptor</keyword>
<dbReference type="GO" id="GO:0015344">
    <property type="term" value="F:siderophore uptake transmembrane transporter activity"/>
    <property type="evidence" value="ECO:0007669"/>
    <property type="project" value="TreeGrafter"/>
</dbReference>
<dbReference type="EMBL" id="JADILV010000035">
    <property type="protein sequence ID" value="MBO8483459.1"/>
    <property type="molecule type" value="Genomic_DNA"/>
</dbReference>
<feature type="chain" id="PRO_5036976815" evidence="10">
    <location>
        <begin position="23"/>
        <end position="768"/>
    </location>
</feature>
<evidence type="ECO:0000256" key="6">
    <source>
        <dbReference type="ARBA" id="ARBA00023136"/>
    </source>
</evidence>
<accession>A0A940II56</accession>
<evidence type="ECO:0000256" key="8">
    <source>
        <dbReference type="PROSITE-ProRule" id="PRU01360"/>
    </source>
</evidence>
<dbReference type="PANTHER" id="PTHR30069">
    <property type="entry name" value="TONB-DEPENDENT OUTER MEMBRANE RECEPTOR"/>
    <property type="match status" value="1"/>
</dbReference>
<evidence type="ECO:0000256" key="2">
    <source>
        <dbReference type="ARBA" id="ARBA00022448"/>
    </source>
</evidence>
<proteinExistence type="inferred from homology"/>
<sequence>MTRYNIFVMALLFCAMMLSASAAEPEDSENDRTDANIVGHILDASTGEHVPFMDIIVEGTMIYTMADATGHYFLKDMPEGKHVIRVSGIGYKTARKEVVLEGETTLELNFDLEPDSEALNEVVVSASRSETLRKMSPTLVNVVNAKIFNYANAANLAEGVVFQPGVRVENNCQNCGSQQIRINGLEGPYTQILIDSRPIFSALAGVYGIEQIPAAMIDRVEVVRGGGSALFGASAIAGTVNVITKESERNTGEISHTSGIIGKGAFESNTNMNASIVTDDNKAGLMVFGQMRNREGYDHDGDGFTEIPELKSYSAGLRSFIRTGTYSRLKLEYHHIYEYRRGGDSLMKPPHDANIAEQVRHDIDAGGLSFDYLSPDGKNKVSAYASVQHINRESYYGINRDPDAYGETVGTTWIAGGQYVRKFDRCLFMPSDFTVGIEATGDYLRDNMWGYHRTVRQDVHTGSVLAQNEWKDEKWSILVGGRLDLHSMMDHPIFSPRANLRFNPTENINLRVGYSSGYRAPQVFDEDLHISNVGGEVLMVRNSKDLKEERSHNVTASVDLYGNFGDWQTNLLVEGFFNRLVGVFELGSPVLEDDILYQERSNGPGAFVAGATLEGKASCRKLFSVQMGMTWQQSRYDEPYAWSETAAPVTKMLRSPDLYGYITAEVTPYRTLSVALTGTYTGPMLVNHFAGYIPEDIAVVTPDFFDMGLKVSYDFNLYNAFAVQLNAGIRNVFNAYQKDFDQGIDRDAGYIYGPSLPRNCFAGIKLMF</sequence>
<comment type="caution">
    <text evidence="13">The sequence shown here is derived from an EMBL/GenBank/DDBJ whole genome shotgun (WGS) entry which is preliminary data.</text>
</comment>
<keyword evidence="2 8" id="KW-0813">Transport</keyword>
<dbReference type="Pfam" id="PF00593">
    <property type="entry name" value="TonB_dep_Rec_b-barrel"/>
    <property type="match status" value="1"/>
</dbReference>
<keyword evidence="10" id="KW-0732">Signal</keyword>
<name>A0A940II56_9BACT</name>
<keyword evidence="4 8" id="KW-0812">Transmembrane</keyword>
<keyword evidence="5 9" id="KW-0798">TonB box</keyword>
<evidence type="ECO:0000259" key="12">
    <source>
        <dbReference type="Pfam" id="PF07715"/>
    </source>
</evidence>
<dbReference type="Pfam" id="PF13715">
    <property type="entry name" value="CarbopepD_reg_2"/>
    <property type="match status" value="1"/>
</dbReference>
<dbReference type="InterPro" id="IPR000531">
    <property type="entry name" value="Beta-barrel_TonB"/>
</dbReference>
<dbReference type="Proteomes" id="UP000725002">
    <property type="component" value="Unassembled WGS sequence"/>
</dbReference>
<keyword evidence="6 8" id="KW-0472">Membrane</keyword>
<dbReference type="InterPro" id="IPR037066">
    <property type="entry name" value="Plug_dom_sf"/>
</dbReference>
<organism evidence="13 14">
    <name type="scientific">Candidatus Cryptobacteroides avicola</name>
    <dbReference type="NCBI Taxonomy" id="2840757"/>
    <lineage>
        <taxon>Bacteria</taxon>
        <taxon>Pseudomonadati</taxon>
        <taxon>Bacteroidota</taxon>
        <taxon>Bacteroidia</taxon>
        <taxon>Bacteroidales</taxon>
        <taxon>Candidatus Cryptobacteroides</taxon>
    </lineage>
</organism>
<dbReference type="InterPro" id="IPR012910">
    <property type="entry name" value="Plug_dom"/>
</dbReference>
<dbReference type="InterPro" id="IPR039426">
    <property type="entry name" value="TonB-dep_rcpt-like"/>
</dbReference>
<dbReference type="PROSITE" id="PS52016">
    <property type="entry name" value="TONB_DEPENDENT_REC_3"/>
    <property type="match status" value="1"/>
</dbReference>
<dbReference type="SUPFAM" id="SSF56935">
    <property type="entry name" value="Porins"/>
    <property type="match status" value="1"/>
</dbReference>
<dbReference type="InterPro" id="IPR036942">
    <property type="entry name" value="Beta-barrel_TonB_sf"/>
</dbReference>
<dbReference type="Gene3D" id="2.170.130.10">
    <property type="entry name" value="TonB-dependent receptor, plug domain"/>
    <property type="match status" value="1"/>
</dbReference>
<dbReference type="InterPro" id="IPR008969">
    <property type="entry name" value="CarboxyPept-like_regulatory"/>
</dbReference>
<evidence type="ECO:0000259" key="11">
    <source>
        <dbReference type="Pfam" id="PF00593"/>
    </source>
</evidence>
<feature type="domain" description="TonB-dependent receptor plug" evidence="12">
    <location>
        <begin position="136"/>
        <end position="239"/>
    </location>
</feature>
<evidence type="ECO:0000256" key="10">
    <source>
        <dbReference type="SAM" id="SignalP"/>
    </source>
</evidence>
<comment type="subcellular location">
    <subcellularLocation>
        <location evidence="1 8">Cell outer membrane</location>
        <topology evidence="1 8">Multi-pass membrane protein</topology>
    </subcellularLocation>
</comment>
<keyword evidence="3 8" id="KW-1134">Transmembrane beta strand</keyword>
<dbReference type="Gene3D" id="2.40.170.20">
    <property type="entry name" value="TonB-dependent receptor, beta-barrel domain"/>
    <property type="match status" value="1"/>
</dbReference>
<evidence type="ECO:0000256" key="9">
    <source>
        <dbReference type="RuleBase" id="RU003357"/>
    </source>
</evidence>
<gene>
    <name evidence="13" type="ORF">IAB75_05035</name>
</gene>
<comment type="similarity">
    <text evidence="8 9">Belongs to the TonB-dependent receptor family.</text>
</comment>
<evidence type="ECO:0000256" key="7">
    <source>
        <dbReference type="ARBA" id="ARBA00023237"/>
    </source>
</evidence>
<evidence type="ECO:0000256" key="3">
    <source>
        <dbReference type="ARBA" id="ARBA00022452"/>
    </source>
</evidence>